<dbReference type="EMBL" id="JAFJMO010000016">
    <property type="protein sequence ID" value="KAJ8253532.1"/>
    <property type="molecule type" value="Genomic_DNA"/>
</dbReference>
<organism evidence="3 4">
    <name type="scientific">Conger conger</name>
    <name type="common">Conger eel</name>
    <name type="synonym">Muraena conger</name>
    <dbReference type="NCBI Taxonomy" id="82655"/>
    <lineage>
        <taxon>Eukaryota</taxon>
        <taxon>Metazoa</taxon>
        <taxon>Chordata</taxon>
        <taxon>Craniata</taxon>
        <taxon>Vertebrata</taxon>
        <taxon>Euteleostomi</taxon>
        <taxon>Actinopterygii</taxon>
        <taxon>Neopterygii</taxon>
        <taxon>Teleostei</taxon>
        <taxon>Anguilliformes</taxon>
        <taxon>Congridae</taxon>
        <taxon>Conger</taxon>
    </lineage>
</organism>
<evidence type="ECO:0000313" key="3">
    <source>
        <dbReference type="EMBL" id="KAJ8253532.1"/>
    </source>
</evidence>
<name>A0A9Q1CZD8_CONCO</name>
<feature type="compositionally biased region" description="Basic and acidic residues" evidence="1">
    <location>
        <begin position="212"/>
        <end position="221"/>
    </location>
</feature>
<reference evidence="3" key="1">
    <citation type="journal article" date="2023" name="Science">
        <title>Genome structures resolve the early diversification of teleost fishes.</title>
        <authorList>
            <person name="Parey E."/>
            <person name="Louis A."/>
            <person name="Montfort J."/>
            <person name="Bouchez O."/>
            <person name="Roques C."/>
            <person name="Iampietro C."/>
            <person name="Lluch J."/>
            <person name="Castinel A."/>
            <person name="Donnadieu C."/>
            <person name="Desvignes T."/>
            <person name="Floi Bucao C."/>
            <person name="Jouanno E."/>
            <person name="Wen M."/>
            <person name="Mejri S."/>
            <person name="Dirks R."/>
            <person name="Jansen H."/>
            <person name="Henkel C."/>
            <person name="Chen W.J."/>
            <person name="Zahm M."/>
            <person name="Cabau C."/>
            <person name="Klopp C."/>
            <person name="Thompson A.W."/>
            <person name="Robinson-Rechavi M."/>
            <person name="Braasch I."/>
            <person name="Lecointre G."/>
            <person name="Bobe J."/>
            <person name="Postlethwait J.H."/>
            <person name="Berthelot C."/>
            <person name="Roest Crollius H."/>
            <person name="Guiguen Y."/>
        </authorList>
    </citation>
    <scope>NUCLEOTIDE SEQUENCE</scope>
    <source>
        <strain evidence="3">Concon-B</strain>
    </source>
</reference>
<feature type="transmembrane region" description="Helical" evidence="2">
    <location>
        <begin position="46"/>
        <end position="68"/>
    </location>
</feature>
<evidence type="ECO:0000256" key="1">
    <source>
        <dbReference type="SAM" id="MobiDB-lite"/>
    </source>
</evidence>
<dbReference type="OrthoDB" id="8908044at2759"/>
<sequence length="271" mass="30500">MGSPSAFENISLAVQPGALDLTTDNQNVTYISVQSITQPNSTRLDWILYTVPTSAFLLGLSLFSLVLIKHKQRGERIIREKRINRMKLAQYRLNHFSTESVAKDGDVCKVQALEAQSYENVEAAVYSNQTRVTYYIPEANGDDTDYVTPDADICESDGGKGETLHPPPNQTDTDGESYENMESALYAQPRRPTDTVGQEGDYIEPYGEQEEGEKHCNHLTDTDDESYENMDRSAYSQRHNHSESCRSNRATAVQEEDEEEEDSYVKMASIT</sequence>
<keyword evidence="2" id="KW-0812">Transmembrane</keyword>
<dbReference type="Proteomes" id="UP001152803">
    <property type="component" value="Unassembled WGS sequence"/>
</dbReference>
<keyword evidence="2" id="KW-0472">Membrane</keyword>
<accession>A0A9Q1CZD8</accession>
<keyword evidence="4" id="KW-1185">Reference proteome</keyword>
<protein>
    <submittedName>
        <fullName evidence="3">Uncharacterized protein</fullName>
    </submittedName>
</protein>
<feature type="region of interest" description="Disordered" evidence="1">
    <location>
        <begin position="153"/>
        <end position="176"/>
    </location>
</feature>
<dbReference type="AlphaFoldDB" id="A0A9Q1CZD8"/>
<evidence type="ECO:0000256" key="2">
    <source>
        <dbReference type="SAM" id="Phobius"/>
    </source>
</evidence>
<keyword evidence="2" id="KW-1133">Transmembrane helix</keyword>
<proteinExistence type="predicted"/>
<evidence type="ECO:0000313" key="4">
    <source>
        <dbReference type="Proteomes" id="UP001152803"/>
    </source>
</evidence>
<gene>
    <name evidence="3" type="ORF">COCON_G00201440</name>
</gene>
<feature type="region of interest" description="Disordered" evidence="1">
    <location>
        <begin position="205"/>
        <end position="271"/>
    </location>
</feature>
<comment type="caution">
    <text evidence="3">The sequence shown here is derived from an EMBL/GenBank/DDBJ whole genome shotgun (WGS) entry which is preliminary data.</text>
</comment>